<dbReference type="RefSeq" id="WP_022864139.1">
    <property type="nucleotide sequence ID" value="NZ_CAUPGC010000001.1"/>
</dbReference>
<accession>A0AB34WZG4</accession>
<keyword evidence="4" id="KW-1185">Reference proteome</keyword>
<dbReference type="Pfam" id="PF20060">
    <property type="entry name" value="DUF6459"/>
    <property type="match status" value="1"/>
</dbReference>
<proteinExistence type="predicted"/>
<dbReference type="Proteomes" id="UP000070572">
    <property type="component" value="Unassembled WGS sequence"/>
</dbReference>
<gene>
    <name evidence="2" type="ORF">CJ240_02120</name>
    <name evidence="1" type="ORF">HMPREF1862_01072</name>
</gene>
<sequence>MSLAAQSLLPQEVTETDVVPEIDKVNRGQELFPPGKPLVTICPQDGDTPGPCAIICPELPRIPLSPKYGRLEVQTLLPRPQASKNPATKPAGTPLSSLPQIKPWVATAVKTIFEVFSGRRSAQAVTNWFTPDLKRPFLALARSERHRPLPTAIQIRRILCRKVGIGTEGGGAFEVAVSISDGSRVRAVAMRIIPCGKKWKISALEIG</sequence>
<evidence type="ECO:0000313" key="1">
    <source>
        <dbReference type="EMBL" id="KXB80765.1"/>
    </source>
</evidence>
<evidence type="ECO:0000313" key="4">
    <source>
        <dbReference type="Proteomes" id="UP000243201"/>
    </source>
</evidence>
<name>A0AB34WZG4_9ACTO</name>
<comment type="caution">
    <text evidence="1">The sequence shown here is derived from an EMBL/GenBank/DDBJ whole genome shotgun (WGS) entry which is preliminary data.</text>
</comment>
<dbReference type="EMBL" id="PNGC01000001">
    <property type="protein sequence ID" value="PMB90553.1"/>
    <property type="molecule type" value="Genomic_DNA"/>
</dbReference>
<evidence type="ECO:0000313" key="2">
    <source>
        <dbReference type="EMBL" id="PMB90553.1"/>
    </source>
</evidence>
<dbReference type="EMBL" id="LSDN01000014">
    <property type="protein sequence ID" value="KXB80765.1"/>
    <property type="molecule type" value="Genomic_DNA"/>
</dbReference>
<dbReference type="InterPro" id="IPR045596">
    <property type="entry name" value="DUF6459"/>
</dbReference>
<dbReference type="GeneID" id="78352024"/>
<reference evidence="2 4" key="2">
    <citation type="submission" date="2017-09" db="EMBL/GenBank/DDBJ databases">
        <title>Bacterial strain isolated from the female urinary microbiota.</title>
        <authorList>
            <person name="Thomas-White K."/>
            <person name="Kumar N."/>
            <person name="Forster S."/>
            <person name="Putonti C."/>
            <person name="Lawley T."/>
            <person name="Wolfe A.J."/>
        </authorList>
    </citation>
    <scope>NUCLEOTIDE SEQUENCE [LARGE SCALE GENOMIC DNA]</scope>
    <source>
        <strain evidence="2 4">UMB0744</strain>
    </source>
</reference>
<evidence type="ECO:0000313" key="3">
    <source>
        <dbReference type="Proteomes" id="UP000070572"/>
    </source>
</evidence>
<dbReference type="Proteomes" id="UP000243201">
    <property type="component" value="Unassembled WGS sequence"/>
</dbReference>
<evidence type="ECO:0008006" key="5">
    <source>
        <dbReference type="Google" id="ProtNLM"/>
    </source>
</evidence>
<dbReference type="AlphaFoldDB" id="A0AB34WZG4"/>
<reference evidence="1 3" key="1">
    <citation type="submission" date="2016-01" db="EMBL/GenBank/DDBJ databases">
        <authorList>
            <person name="Mitreva M."/>
            <person name="Pepin K.H."/>
            <person name="Mihindukulasuriya K.A."/>
            <person name="Fulton R."/>
            <person name="Fronick C."/>
            <person name="O'Laughlin M."/>
            <person name="Miner T."/>
            <person name="Herter B."/>
            <person name="Rosa B.A."/>
            <person name="Cordes M."/>
            <person name="Tomlinson C."/>
            <person name="Wollam A."/>
            <person name="Palsikar V.B."/>
            <person name="Mardis E.R."/>
            <person name="Wilson R.K."/>
        </authorList>
    </citation>
    <scope>NUCLEOTIDE SEQUENCE [LARGE SCALE GENOMIC DNA]</scope>
    <source>
        <strain evidence="1 3">DNF00696</strain>
    </source>
</reference>
<protein>
    <recommendedName>
        <fullName evidence="5">Energy transducer TonB</fullName>
    </recommendedName>
</protein>
<organism evidence="1 3">
    <name type="scientific">Varibaculum cambriense</name>
    <dbReference type="NCBI Taxonomy" id="184870"/>
    <lineage>
        <taxon>Bacteria</taxon>
        <taxon>Bacillati</taxon>
        <taxon>Actinomycetota</taxon>
        <taxon>Actinomycetes</taxon>
        <taxon>Actinomycetales</taxon>
        <taxon>Actinomycetaceae</taxon>
        <taxon>Varibaculum</taxon>
    </lineage>
</organism>